<proteinExistence type="predicted"/>
<keyword evidence="2" id="KW-0812">Transmembrane</keyword>
<accession>A0A1I7TBQ9</accession>
<keyword evidence="2" id="KW-0472">Membrane</keyword>
<reference evidence="4" key="1">
    <citation type="submission" date="2016-11" db="UniProtKB">
        <authorList>
            <consortium name="WormBaseParasite"/>
        </authorList>
    </citation>
    <scope>IDENTIFICATION</scope>
</reference>
<protein>
    <submittedName>
        <fullName evidence="4">Uncharacterized protein</fullName>
    </submittedName>
</protein>
<dbReference type="AlphaFoldDB" id="A0A1I7TBQ9"/>
<evidence type="ECO:0000313" key="3">
    <source>
        <dbReference type="Proteomes" id="UP000095282"/>
    </source>
</evidence>
<feature type="compositionally biased region" description="Low complexity" evidence="1">
    <location>
        <begin position="62"/>
        <end position="76"/>
    </location>
</feature>
<keyword evidence="2" id="KW-1133">Transmembrane helix</keyword>
<dbReference type="Proteomes" id="UP000095282">
    <property type="component" value="Unplaced"/>
</dbReference>
<feature type="region of interest" description="Disordered" evidence="1">
    <location>
        <begin position="47"/>
        <end position="86"/>
    </location>
</feature>
<keyword evidence="3" id="KW-1185">Reference proteome</keyword>
<feature type="transmembrane region" description="Helical" evidence="2">
    <location>
        <begin position="12"/>
        <end position="35"/>
    </location>
</feature>
<sequence>MFKFIFVVLHWTFFLVVPMSTIYLAYLIIDLIYYLNRLEGQNREAARANEAGQNGDGDQEADGAAGAVGAGARDAGNPGVDDIESD</sequence>
<name>A0A1I7TBQ9_9PELO</name>
<evidence type="ECO:0000256" key="2">
    <source>
        <dbReference type="SAM" id="Phobius"/>
    </source>
</evidence>
<organism evidence="3 4">
    <name type="scientific">Caenorhabditis tropicalis</name>
    <dbReference type="NCBI Taxonomy" id="1561998"/>
    <lineage>
        <taxon>Eukaryota</taxon>
        <taxon>Metazoa</taxon>
        <taxon>Ecdysozoa</taxon>
        <taxon>Nematoda</taxon>
        <taxon>Chromadorea</taxon>
        <taxon>Rhabditida</taxon>
        <taxon>Rhabditina</taxon>
        <taxon>Rhabditomorpha</taxon>
        <taxon>Rhabditoidea</taxon>
        <taxon>Rhabditidae</taxon>
        <taxon>Peloderinae</taxon>
        <taxon>Caenorhabditis</taxon>
    </lineage>
</organism>
<evidence type="ECO:0000256" key="1">
    <source>
        <dbReference type="SAM" id="MobiDB-lite"/>
    </source>
</evidence>
<dbReference type="WBParaSite" id="Csp11.Scaffold574.g4384.t1">
    <property type="protein sequence ID" value="Csp11.Scaffold574.g4384.t1"/>
    <property type="gene ID" value="Csp11.Scaffold574.g4384"/>
</dbReference>
<evidence type="ECO:0000313" key="4">
    <source>
        <dbReference type="WBParaSite" id="Csp11.Scaffold574.g4384.t1"/>
    </source>
</evidence>